<dbReference type="PROSITE" id="PS00041">
    <property type="entry name" value="HTH_ARAC_FAMILY_1"/>
    <property type="match status" value="1"/>
</dbReference>
<evidence type="ECO:0000256" key="1">
    <source>
        <dbReference type="ARBA" id="ARBA00004196"/>
    </source>
</evidence>
<keyword evidence="4" id="KW-0732">Signal</keyword>
<dbReference type="GO" id="GO:1901678">
    <property type="term" value="P:iron coordination entity transport"/>
    <property type="evidence" value="ECO:0007669"/>
    <property type="project" value="UniProtKB-ARBA"/>
</dbReference>
<feature type="domain" description="HTH araC/xylS-type" evidence="9">
    <location>
        <begin position="176"/>
        <end position="274"/>
    </location>
</feature>
<evidence type="ECO:0000256" key="5">
    <source>
        <dbReference type="ARBA" id="ARBA00023015"/>
    </source>
</evidence>
<dbReference type="Pfam" id="PF01497">
    <property type="entry name" value="Peripla_BP_2"/>
    <property type="match status" value="1"/>
</dbReference>
<evidence type="ECO:0000313" key="11">
    <source>
        <dbReference type="EMBL" id="SUA68736.1"/>
    </source>
</evidence>
<evidence type="ECO:0000256" key="2">
    <source>
        <dbReference type="ARBA" id="ARBA00008814"/>
    </source>
</evidence>
<organism evidence="11 12">
    <name type="scientific">Paenibacillus polymyxa</name>
    <name type="common">Bacillus polymyxa</name>
    <dbReference type="NCBI Taxonomy" id="1406"/>
    <lineage>
        <taxon>Bacteria</taxon>
        <taxon>Bacillati</taxon>
        <taxon>Bacillota</taxon>
        <taxon>Bacilli</taxon>
        <taxon>Bacillales</taxon>
        <taxon>Paenibacillaceae</taxon>
        <taxon>Paenibacillus</taxon>
    </lineage>
</organism>
<dbReference type="Proteomes" id="UP000254400">
    <property type="component" value="Unassembled WGS sequence"/>
</dbReference>
<dbReference type="PANTHER" id="PTHR30532:SF26">
    <property type="entry name" value="IRON(3+)-HYDROXAMATE-BINDING PROTEIN FHUD"/>
    <property type="match status" value="1"/>
</dbReference>
<dbReference type="SUPFAM" id="SSF46689">
    <property type="entry name" value="Homeodomain-like"/>
    <property type="match status" value="2"/>
</dbReference>
<feature type="domain" description="Fe/B12 periplasmic-binding" evidence="10">
    <location>
        <begin position="391"/>
        <end position="659"/>
    </location>
</feature>
<feature type="region of interest" description="Disordered" evidence="8">
    <location>
        <begin position="346"/>
        <end position="368"/>
    </location>
</feature>
<dbReference type="GO" id="GO:0003700">
    <property type="term" value="F:DNA-binding transcription factor activity"/>
    <property type="evidence" value="ECO:0007669"/>
    <property type="project" value="InterPro"/>
</dbReference>
<dbReference type="Gene3D" id="3.40.50.1980">
    <property type="entry name" value="Nitrogenase molybdenum iron protein domain"/>
    <property type="match status" value="2"/>
</dbReference>
<dbReference type="SMART" id="SM00342">
    <property type="entry name" value="HTH_ARAC"/>
    <property type="match status" value="1"/>
</dbReference>
<evidence type="ECO:0000256" key="3">
    <source>
        <dbReference type="ARBA" id="ARBA00022448"/>
    </source>
</evidence>
<reference evidence="11 12" key="1">
    <citation type="submission" date="2018-06" db="EMBL/GenBank/DDBJ databases">
        <authorList>
            <consortium name="Pathogen Informatics"/>
            <person name="Doyle S."/>
        </authorList>
    </citation>
    <scope>NUCLEOTIDE SEQUENCE [LARGE SCALE GENOMIC DNA]</scope>
    <source>
        <strain evidence="11 12">NCTC10343</strain>
    </source>
</reference>
<evidence type="ECO:0000259" key="9">
    <source>
        <dbReference type="PROSITE" id="PS01124"/>
    </source>
</evidence>
<evidence type="ECO:0000256" key="7">
    <source>
        <dbReference type="ARBA" id="ARBA00023163"/>
    </source>
</evidence>
<dbReference type="GO" id="GO:0043565">
    <property type="term" value="F:sequence-specific DNA binding"/>
    <property type="evidence" value="ECO:0007669"/>
    <property type="project" value="InterPro"/>
</dbReference>
<keyword evidence="7" id="KW-0804">Transcription</keyword>
<name>A0A378XY31_PAEPO</name>
<evidence type="ECO:0000313" key="12">
    <source>
        <dbReference type="Proteomes" id="UP000254400"/>
    </source>
</evidence>
<evidence type="ECO:0000256" key="6">
    <source>
        <dbReference type="ARBA" id="ARBA00023125"/>
    </source>
</evidence>
<dbReference type="SUPFAM" id="SSF53807">
    <property type="entry name" value="Helical backbone' metal receptor"/>
    <property type="match status" value="1"/>
</dbReference>
<dbReference type="InterPro" id="IPR002491">
    <property type="entry name" value="ABC_transptr_periplasmic_BD"/>
</dbReference>
<accession>A0A378XY31</accession>
<keyword evidence="3" id="KW-0813">Transport</keyword>
<comment type="similarity">
    <text evidence="2">Belongs to the bacterial solute-binding protein 8 family.</text>
</comment>
<dbReference type="EMBL" id="UGSC01000001">
    <property type="protein sequence ID" value="SUA68736.1"/>
    <property type="molecule type" value="Genomic_DNA"/>
</dbReference>
<dbReference type="AlphaFoldDB" id="A0A378XY31"/>
<dbReference type="Pfam" id="PF12833">
    <property type="entry name" value="HTH_18"/>
    <property type="match status" value="1"/>
</dbReference>
<evidence type="ECO:0000256" key="4">
    <source>
        <dbReference type="ARBA" id="ARBA00022729"/>
    </source>
</evidence>
<protein>
    <submittedName>
        <fullName evidence="11">Putative ABC transporter-binding protein</fullName>
    </submittedName>
</protein>
<proteinExistence type="inferred from homology"/>
<dbReference type="InterPro" id="IPR018060">
    <property type="entry name" value="HTH_AraC"/>
</dbReference>
<dbReference type="InterPro" id="IPR018062">
    <property type="entry name" value="HTH_AraC-typ_CS"/>
</dbReference>
<comment type="subcellular location">
    <subcellularLocation>
        <location evidence="1">Cell envelope</location>
    </subcellularLocation>
</comment>
<gene>
    <name evidence="11" type="primary">yxeB7</name>
    <name evidence="11" type="ORF">NCTC10343_01850</name>
</gene>
<keyword evidence="6" id="KW-0238">DNA-binding</keyword>
<dbReference type="Gene3D" id="1.10.10.60">
    <property type="entry name" value="Homeodomain-like"/>
    <property type="match status" value="2"/>
</dbReference>
<dbReference type="GO" id="GO:0030288">
    <property type="term" value="C:outer membrane-bounded periplasmic space"/>
    <property type="evidence" value="ECO:0007669"/>
    <property type="project" value="TreeGrafter"/>
</dbReference>
<dbReference type="RefSeq" id="WP_019686853.1">
    <property type="nucleotide sequence ID" value="NZ_CP036496.1"/>
</dbReference>
<dbReference type="InterPro" id="IPR051313">
    <property type="entry name" value="Bact_iron-sidero_bind"/>
</dbReference>
<evidence type="ECO:0000256" key="8">
    <source>
        <dbReference type="SAM" id="MobiDB-lite"/>
    </source>
</evidence>
<keyword evidence="5" id="KW-0805">Transcription regulation</keyword>
<dbReference type="PANTHER" id="PTHR30532">
    <property type="entry name" value="IRON III DICITRATE-BINDING PERIPLASMIC PROTEIN"/>
    <property type="match status" value="1"/>
</dbReference>
<dbReference type="InterPro" id="IPR009057">
    <property type="entry name" value="Homeodomain-like_sf"/>
</dbReference>
<dbReference type="PROSITE" id="PS50983">
    <property type="entry name" value="FE_B12_PBP"/>
    <property type="match status" value="1"/>
</dbReference>
<dbReference type="PROSITE" id="PS01124">
    <property type="entry name" value="HTH_ARAC_FAMILY_2"/>
    <property type="match status" value="1"/>
</dbReference>
<evidence type="ECO:0000259" key="10">
    <source>
        <dbReference type="PROSITE" id="PS50983"/>
    </source>
</evidence>
<sequence length="660" mass="74848">MKLNDHILLWNHVFIQVMDVRHKKMDKGEEMRNYRLPVSAFLYTVRGSARVWLDGSVHRVDRFHVLHGGKGMCLSVMTEDVLEYYIILYKATLALPGRKEIAQLLEKGNPFQNQYAFAPHYPLPLYDKVKLLEQEWHKGSGLGKLHVKALFHHFVFELLHQLDRQGIQSLKPDLVAQAVTYICEHFSRSITLESIAEELECSSGHLSRLFKSKMHTSPIHYLGQIRANRAAELLMQTDATLQEIAERVGYPDAHSLSRSFKKYKGLSPVRFKKERQQHIQAQDQDMPQTKFKYALQRTAFTRYTDIDYQYRYHAKGDLFMHGRGKITAMMIMLCLSLMLGACSAPTNTNGSSQTKANHTATSSNSDGQAAVQAQTRTVKTLKGDVEVPANPKRVASDQYMGHLLKLGIIPVGVRSFMLNEAWIDQSGYPKEKLAGIKDLGDFPMDLEELTVLQPDLIIGSIEKNIDSYQKVGTTVFLPYWEGESTAGPLDKFRRISEIFGKQKEAEQWITEYEKKVAEARTKIDGIIKDGETVSIVQVANKSIYVLAAKGGNYGSPTIYQMLQLPPTKKALNMKEGFENISLEVLPEYMGDHIFVYGSEDEGANQILHSELWKGLPAVKKGQVYMYGSFSDKGDEFVMEDPYSLELQLDTIVNLLLAHKK</sequence>
<dbReference type="GeneID" id="93350631"/>